<gene>
    <name evidence="1" type="ORF">NPIL_692161</name>
</gene>
<organism evidence="1 2">
    <name type="scientific">Nephila pilipes</name>
    <name type="common">Giant wood spider</name>
    <name type="synonym">Nephila maculata</name>
    <dbReference type="NCBI Taxonomy" id="299642"/>
    <lineage>
        <taxon>Eukaryota</taxon>
        <taxon>Metazoa</taxon>
        <taxon>Ecdysozoa</taxon>
        <taxon>Arthropoda</taxon>
        <taxon>Chelicerata</taxon>
        <taxon>Arachnida</taxon>
        <taxon>Araneae</taxon>
        <taxon>Araneomorphae</taxon>
        <taxon>Entelegynae</taxon>
        <taxon>Araneoidea</taxon>
        <taxon>Nephilidae</taxon>
        <taxon>Nephila</taxon>
    </lineage>
</organism>
<evidence type="ECO:0000313" key="1">
    <source>
        <dbReference type="EMBL" id="GFT41719.1"/>
    </source>
</evidence>
<keyword evidence="2" id="KW-1185">Reference proteome</keyword>
<proteinExistence type="predicted"/>
<sequence length="144" mass="16203">MYVQGDICKANKIIVSVGNEYMDLVCPFTGEALQSHYFLKLAVHKLVRMRYGVQRTSSRFASSLWYNFSPAMEWDAPISADIEASIPQILRTIKLDGDVDYSNVNKLTLFTVAFSSPLDLELLGQSRLYVPRNLTSITLDGSPF</sequence>
<accession>A0A8X6TR16</accession>
<comment type="caution">
    <text evidence="1">The sequence shown here is derived from an EMBL/GenBank/DDBJ whole genome shotgun (WGS) entry which is preliminary data.</text>
</comment>
<evidence type="ECO:0000313" key="2">
    <source>
        <dbReference type="Proteomes" id="UP000887013"/>
    </source>
</evidence>
<protein>
    <submittedName>
        <fullName evidence="1">Uncharacterized protein</fullName>
    </submittedName>
</protein>
<dbReference type="EMBL" id="BMAW01110146">
    <property type="protein sequence ID" value="GFT41719.1"/>
    <property type="molecule type" value="Genomic_DNA"/>
</dbReference>
<name>A0A8X6TR16_NEPPI</name>
<dbReference type="AlphaFoldDB" id="A0A8X6TR16"/>
<dbReference type="Proteomes" id="UP000887013">
    <property type="component" value="Unassembled WGS sequence"/>
</dbReference>
<reference evidence="1" key="1">
    <citation type="submission" date="2020-08" db="EMBL/GenBank/DDBJ databases">
        <title>Multicomponent nature underlies the extraordinary mechanical properties of spider dragline silk.</title>
        <authorList>
            <person name="Kono N."/>
            <person name="Nakamura H."/>
            <person name="Mori M."/>
            <person name="Yoshida Y."/>
            <person name="Ohtoshi R."/>
            <person name="Malay A.D."/>
            <person name="Moran D.A.P."/>
            <person name="Tomita M."/>
            <person name="Numata K."/>
            <person name="Arakawa K."/>
        </authorList>
    </citation>
    <scope>NUCLEOTIDE SEQUENCE</scope>
</reference>